<reference evidence="7" key="1">
    <citation type="submission" date="2022-07" db="EMBL/GenBank/DDBJ databases">
        <title>The genome of Lyophyllum shimeji provides insight into the initial evolution of ectomycorrhizal fungal genome.</title>
        <authorList>
            <person name="Kobayashi Y."/>
            <person name="Shibata T."/>
            <person name="Hirakawa H."/>
            <person name="Shigenobu S."/>
            <person name="Nishiyama T."/>
            <person name="Yamada A."/>
            <person name="Hasebe M."/>
            <person name="Kawaguchi M."/>
        </authorList>
    </citation>
    <scope>NUCLEOTIDE SEQUENCE</scope>
    <source>
        <strain evidence="7">AT787</strain>
    </source>
</reference>
<accession>A0A9P3PV38</accession>
<keyword evidence="4" id="KW-0560">Oxidoreductase</keyword>
<dbReference type="GO" id="GO:0005506">
    <property type="term" value="F:iron ion binding"/>
    <property type="evidence" value="ECO:0007669"/>
    <property type="project" value="InterPro"/>
</dbReference>
<dbReference type="SMART" id="SM00702">
    <property type="entry name" value="P4Hc"/>
    <property type="match status" value="1"/>
</dbReference>
<dbReference type="GO" id="GO:0004656">
    <property type="term" value="F:procollagen-proline 4-dioxygenase activity"/>
    <property type="evidence" value="ECO:0007669"/>
    <property type="project" value="TreeGrafter"/>
</dbReference>
<gene>
    <name evidence="7" type="ORF">LshimejAT787_1200320</name>
</gene>
<dbReference type="InterPro" id="IPR006620">
    <property type="entry name" value="Pro_4_hyd_alph"/>
</dbReference>
<name>A0A9P3PV38_LYOSH</name>
<comment type="caution">
    <text evidence="7">The sequence shown here is derived from an EMBL/GenBank/DDBJ whole genome shotgun (WGS) entry which is preliminary data.</text>
</comment>
<feature type="domain" description="Prolyl 4-hydroxylase alpha subunit" evidence="6">
    <location>
        <begin position="27"/>
        <end position="223"/>
    </location>
</feature>
<evidence type="ECO:0000256" key="3">
    <source>
        <dbReference type="ARBA" id="ARBA00022964"/>
    </source>
</evidence>
<dbReference type="SUPFAM" id="SSF51197">
    <property type="entry name" value="Clavaminate synthase-like"/>
    <property type="match status" value="1"/>
</dbReference>
<dbReference type="PANTHER" id="PTHR10869:SF241">
    <property type="entry name" value="FE2OG DIOXYGENASE DOMAIN-CONTAINING PROTEIN"/>
    <property type="match status" value="1"/>
</dbReference>
<keyword evidence="5" id="KW-0408">Iron</keyword>
<dbReference type="OrthoDB" id="69177at2759"/>
<dbReference type="Proteomes" id="UP001063166">
    <property type="component" value="Unassembled WGS sequence"/>
</dbReference>
<dbReference type="InterPro" id="IPR045054">
    <property type="entry name" value="P4HA-like"/>
</dbReference>
<dbReference type="GO" id="GO:0031418">
    <property type="term" value="F:L-ascorbic acid binding"/>
    <property type="evidence" value="ECO:0007669"/>
    <property type="project" value="InterPro"/>
</dbReference>
<keyword evidence="3" id="KW-0223">Dioxygenase</keyword>
<evidence type="ECO:0000259" key="6">
    <source>
        <dbReference type="SMART" id="SM00702"/>
    </source>
</evidence>
<dbReference type="Gene3D" id="2.60.120.620">
    <property type="entry name" value="q2cbj1_9rhob like domain"/>
    <property type="match status" value="1"/>
</dbReference>
<keyword evidence="8" id="KW-1185">Reference proteome</keyword>
<keyword evidence="2" id="KW-0479">Metal-binding</keyword>
<dbReference type="AlphaFoldDB" id="A0A9P3PV38"/>
<sequence>MAGNFQMTADGVLDLSKTPIGLDYPNCYIKVLDNVFTPEDCAALIALAESDQRWQTAMISTSSGDRVELDYRNSDRILRFDHTTAGKIYQRLLPHIHDILEIKPDGKWAGVAGHPKLVEGTWKMLGVNERLSFLRYGPGHYFKPHCDGQLMLPDGRMSRVTLQIYLNEEGLSGGATRIFGSRGRYLDIEPKIGRVLIFQQRSVYHSGEPVVRGLKYTLRSDFMYEHTKD</sequence>
<organism evidence="7 8">
    <name type="scientific">Lyophyllum shimeji</name>
    <name type="common">Hon-shimeji</name>
    <name type="synonym">Tricholoma shimeji</name>
    <dbReference type="NCBI Taxonomy" id="47721"/>
    <lineage>
        <taxon>Eukaryota</taxon>
        <taxon>Fungi</taxon>
        <taxon>Dikarya</taxon>
        <taxon>Basidiomycota</taxon>
        <taxon>Agaricomycotina</taxon>
        <taxon>Agaricomycetes</taxon>
        <taxon>Agaricomycetidae</taxon>
        <taxon>Agaricales</taxon>
        <taxon>Tricholomatineae</taxon>
        <taxon>Lyophyllaceae</taxon>
        <taxon>Lyophyllum</taxon>
    </lineage>
</organism>
<dbReference type="PANTHER" id="PTHR10869">
    <property type="entry name" value="PROLYL 4-HYDROXYLASE ALPHA SUBUNIT"/>
    <property type="match status" value="1"/>
</dbReference>
<evidence type="ECO:0000313" key="8">
    <source>
        <dbReference type="Proteomes" id="UP001063166"/>
    </source>
</evidence>
<dbReference type="GO" id="GO:0005783">
    <property type="term" value="C:endoplasmic reticulum"/>
    <property type="evidence" value="ECO:0007669"/>
    <property type="project" value="TreeGrafter"/>
</dbReference>
<evidence type="ECO:0000256" key="1">
    <source>
        <dbReference type="ARBA" id="ARBA00001961"/>
    </source>
</evidence>
<evidence type="ECO:0000256" key="2">
    <source>
        <dbReference type="ARBA" id="ARBA00022723"/>
    </source>
</evidence>
<evidence type="ECO:0000256" key="4">
    <source>
        <dbReference type="ARBA" id="ARBA00023002"/>
    </source>
</evidence>
<dbReference type="InterPro" id="IPR044862">
    <property type="entry name" value="Pro_4_hyd_alph_FE2OG_OXY"/>
</dbReference>
<proteinExistence type="predicted"/>
<evidence type="ECO:0000256" key="5">
    <source>
        <dbReference type="ARBA" id="ARBA00023004"/>
    </source>
</evidence>
<protein>
    <submittedName>
        <fullName evidence="7">Prolyl 4-hydroxylase alpha subunit homolog</fullName>
    </submittedName>
</protein>
<comment type="cofactor">
    <cofactor evidence="1">
        <name>L-ascorbate</name>
        <dbReference type="ChEBI" id="CHEBI:38290"/>
    </cofactor>
</comment>
<dbReference type="EMBL" id="BRPK01000012">
    <property type="protein sequence ID" value="GLB42583.1"/>
    <property type="molecule type" value="Genomic_DNA"/>
</dbReference>
<evidence type="ECO:0000313" key="7">
    <source>
        <dbReference type="EMBL" id="GLB42583.1"/>
    </source>
</evidence>
<dbReference type="Pfam" id="PF13640">
    <property type="entry name" value="2OG-FeII_Oxy_3"/>
    <property type="match status" value="1"/>
</dbReference>